<organism evidence="2 3">
    <name type="scientific">Kingdonia uniflora</name>
    <dbReference type="NCBI Taxonomy" id="39325"/>
    <lineage>
        <taxon>Eukaryota</taxon>
        <taxon>Viridiplantae</taxon>
        <taxon>Streptophyta</taxon>
        <taxon>Embryophyta</taxon>
        <taxon>Tracheophyta</taxon>
        <taxon>Spermatophyta</taxon>
        <taxon>Magnoliopsida</taxon>
        <taxon>Ranunculales</taxon>
        <taxon>Circaeasteraceae</taxon>
        <taxon>Kingdonia</taxon>
    </lineage>
</organism>
<keyword evidence="3" id="KW-1185">Reference proteome</keyword>
<protein>
    <submittedName>
        <fullName evidence="2">Uncharacterized protein</fullName>
    </submittedName>
</protein>
<dbReference type="OrthoDB" id="1277335at2759"/>
<dbReference type="InterPro" id="IPR007750">
    <property type="entry name" value="DUF674"/>
</dbReference>
<dbReference type="AlphaFoldDB" id="A0A7J7N1K1"/>
<gene>
    <name evidence="2" type="ORF">GIB67_007657</name>
</gene>
<evidence type="ECO:0000256" key="1">
    <source>
        <dbReference type="SAM" id="MobiDB-lite"/>
    </source>
</evidence>
<dbReference type="Proteomes" id="UP000541444">
    <property type="component" value="Unassembled WGS sequence"/>
</dbReference>
<evidence type="ECO:0000313" key="2">
    <source>
        <dbReference type="EMBL" id="KAF6161016.1"/>
    </source>
</evidence>
<comment type="caution">
    <text evidence="2">The sequence shown here is derived from an EMBL/GenBank/DDBJ whole genome shotgun (WGS) entry which is preliminary data.</text>
</comment>
<dbReference type="PANTHER" id="PTHR33103">
    <property type="entry name" value="OS01G0153900 PROTEIN"/>
    <property type="match status" value="1"/>
</dbReference>
<accession>A0A7J7N1K1</accession>
<sequence length="365" mass="40421">MPLGTIVRLARKQKQPCVMGCMENLYHLENFDSALLVKESVKEMLFCPKNLAGALCSKLKISIDDREPVKCECGGSTNTEILLDDGNVNEGVFIEGPTFIVSDDLQIKPIGTNPIFTYLNDLGIRGTDAHALEEKTITVGVDESKNVTQTPRSEDITQSSKSEDTENLDTEMFIKITVVKSNNKVLYAEAGNVECPVLSRHVTPTNKTLLLSPMVNPRFDCNNECVHFEMFQLKYYCKSWNNGESRDGYFILTVNASLTTSNWETGEILKPIDADRPSPPCEFVKGPATFMITDDLVIIPFSFISCISLIEKENISMGNVDAQVVSIGRKEVLILLEAALTSKNALTAAFINSGNTEFKKPKQEI</sequence>
<proteinExistence type="predicted"/>
<dbReference type="Pfam" id="PF05056">
    <property type="entry name" value="DUF674"/>
    <property type="match status" value="2"/>
</dbReference>
<dbReference type="PANTHER" id="PTHR33103:SF27">
    <property type="entry name" value="OS04G0594700 PROTEIN"/>
    <property type="match status" value="1"/>
</dbReference>
<feature type="region of interest" description="Disordered" evidence="1">
    <location>
        <begin position="143"/>
        <end position="164"/>
    </location>
</feature>
<evidence type="ECO:0000313" key="3">
    <source>
        <dbReference type="Proteomes" id="UP000541444"/>
    </source>
</evidence>
<feature type="compositionally biased region" description="Polar residues" evidence="1">
    <location>
        <begin position="146"/>
        <end position="160"/>
    </location>
</feature>
<reference evidence="2 3" key="1">
    <citation type="journal article" date="2020" name="IScience">
        <title>Genome Sequencing of the Endangered Kingdonia uniflora (Circaeasteraceae, Ranunculales) Reveals Potential Mechanisms of Evolutionary Specialization.</title>
        <authorList>
            <person name="Sun Y."/>
            <person name="Deng T."/>
            <person name="Zhang A."/>
            <person name="Moore M.J."/>
            <person name="Landis J.B."/>
            <person name="Lin N."/>
            <person name="Zhang H."/>
            <person name="Zhang X."/>
            <person name="Huang J."/>
            <person name="Zhang X."/>
            <person name="Sun H."/>
            <person name="Wang H."/>
        </authorList>
    </citation>
    <scope>NUCLEOTIDE SEQUENCE [LARGE SCALE GENOMIC DNA]</scope>
    <source>
        <strain evidence="2">TB1705</strain>
        <tissue evidence="2">Leaf</tissue>
    </source>
</reference>
<name>A0A7J7N1K1_9MAGN</name>
<dbReference type="EMBL" id="JACGCM010001144">
    <property type="protein sequence ID" value="KAF6161016.1"/>
    <property type="molecule type" value="Genomic_DNA"/>
</dbReference>